<feature type="domain" description="HTH tetR-type" evidence="2">
    <location>
        <begin position="9"/>
        <end position="37"/>
    </location>
</feature>
<dbReference type="Pfam" id="PF00440">
    <property type="entry name" value="TetR_N"/>
    <property type="match status" value="1"/>
</dbReference>
<dbReference type="InterPro" id="IPR009057">
    <property type="entry name" value="Homeodomain-like_sf"/>
</dbReference>
<dbReference type="Proteomes" id="UP001550603">
    <property type="component" value="Unassembled WGS sequence"/>
</dbReference>
<evidence type="ECO:0000259" key="2">
    <source>
        <dbReference type="Pfam" id="PF00440"/>
    </source>
</evidence>
<evidence type="ECO:0000256" key="1">
    <source>
        <dbReference type="ARBA" id="ARBA00023125"/>
    </source>
</evidence>
<keyword evidence="4" id="KW-1185">Reference proteome</keyword>
<dbReference type="EMBL" id="JBEYBN010000006">
    <property type="protein sequence ID" value="MEU2266130.1"/>
    <property type="molecule type" value="Genomic_DNA"/>
</dbReference>
<dbReference type="RefSeq" id="WP_359786181.1">
    <property type="nucleotide sequence ID" value="NZ_JBEYBN010000006.1"/>
</dbReference>
<proteinExistence type="predicted"/>
<sequence length="47" mass="5109">MQADRRQTLLVTKGSAAVTINAVAREMGMSGPSLYHYSATRAPSRTR</sequence>
<protein>
    <submittedName>
        <fullName evidence="3">TetR family transcriptional regulator</fullName>
    </submittedName>
</protein>
<evidence type="ECO:0000313" key="4">
    <source>
        <dbReference type="Proteomes" id="UP001550603"/>
    </source>
</evidence>
<dbReference type="Gene3D" id="1.10.357.10">
    <property type="entry name" value="Tetracycline Repressor, domain 2"/>
    <property type="match status" value="1"/>
</dbReference>
<name>A0ABV2XQ55_9ACTN</name>
<comment type="caution">
    <text evidence="3">The sequence shown here is derived from an EMBL/GenBank/DDBJ whole genome shotgun (WGS) entry which is preliminary data.</text>
</comment>
<reference evidence="3 4" key="1">
    <citation type="submission" date="2024-06" db="EMBL/GenBank/DDBJ databases">
        <title>The Natural Products Discovery Center: Release of the First 8490 Sequenced Strains for Exploring Actinobacteria Biosynthetic Diversity.</title>
        <authorList>
            <person name="Kalkreuter E."/>
            <person name="Kautsar S.A."/>
            <person name="Yang D."/>
            <person name="Bader C.D."/>
            <person name="Teijaro C.N."/>
            <person name="Fluegel L."/>
            <person name="Davis C.M."/>
            <person name="Simpson J.R."/>
            <person name="Lauterbach L."/>
            <person name="Steele A.D."/>
            <person name="Gui C."/>
            <person name="Meng S."/>
            <person name="Li G."/>
            <person name="Viehrig K."/>
            <person name="Ye F."/>
            <person name="Su P."/>
            <person name="Kiefer A.F."/>
            <person name="Nichols A."/>
            <person name="Cepeda A.J."/>
            <person name="Yan W."/>
            <person name="Fan B."/>
            <person name="Jiang Y."/>
            <person name="Adhikari A."/>
            <person name="Zheng C.-J."/>
            <person name="Schuster L."/>
            <person name="Cowan T.M."/>
            <person name="Smanski M.J."/>
            <person name="Chevrette M.G."/>
            <person name="De Carvalho L.P.S."/>
            <person name="Shen B."/>
        </authorList>
    </citation>
    <scope>NUCLEOTIDE SEQUENCE [LARGE SCALE GENOMIC DNA]</scope>
    <source>
        <strain evidence="3 4">NPDC019583</strain>
    </source>
</reference>
<keyword evidence="1" id="KW-0238">DNA-binding</keyword>
<organism evidence="3 4">
    <name type="scientific">Streptomyces olindensis</name>
    <dbReference type="NCBI Taxonomy" id="358823"/>
    <lineage>
        <taxon>Bacteria</taxon>
        <taxon>Bacillati</taxon>
        <taxon>Actinomycetota</taxon>
        <taxon>Actinomycetes</taxon>
        <taxon>Kitasatosporales</taxon>
        <taxon>Streptomycetaceae</taxon>
        <taxon>Streptomyces</taxon>
    </lineage>
</organism>
<dbReference type="InterPro" id="IPR001647">
    <property type="entry name" value="HTH_TetR"/>
</dbReference>
<dbReference type="SUPFAM" id="SSF46689">
    <property type="entry name" value="Homeodomain-like"/>
    <property type="match status" value="1"/>
</dbReference>
<gene>
    <name evidence="3" type="ORF">ABZ568_06770</name>
</gene>
<accession>A0ABV2XQ55</accession>
<evidence type="ECO:0000313" key="3">
    <source>
        <dbReference type="EMBL" id="MEU2266130.1"/>
    </source>
</evidence>